<proteinExistence type="predicted"/>
<reference evidence="1" key="1">
    <citation type="submission" date="2020-05" db="EMBL/GenBank/DDBJ databases">
        <authorList>
            <person name="Chiriac C."/>
            <person name="Salcher M."/>
            <person name="Ghai R."/>
            <person name="Kavagutti S V."/>
        </authorList>
    </citation>
    <scope>NUCLEOTIDE SEQUENCE</scope>
</reference>
<accession>A0A6J6F0U9</accession>
<dbReference type="AlphaFoldDB" id="A0A6J6F0U9"/>
<protein>
    <submittedName>
        <fullName evidence="1">Unannotated protein</fullName>
    </submittedName>
</protein>
<organism evidence="1">
    <name type="scientific">freshwater metagenome</name>
    <dbReference type="NCBI Taxonomy" id="449393"/>
    <lineage>
        <taxon>unclassified sequences</taxon>
        <taxon>metagenomes</taxon>
        <taxon>ecological metagenomes</taxon>
    </lineage>
</organism>
<dbReference type="EMBL" id="CAEZSR010000150">
    <property type="protein sequence ID" value="CAB4580603.1"/>
    <property type="molecule type" value="Genomic_DNA"/>
</dbReference>
<gene>
    <name evidence="1" type="ORF">UFOPK1493_03046</name>
</gene>
<evidence type="ECO:0000313" key="1">
    <source>
        <dbReference type="EMBL" id="CAB4580603.1"/>
    </source>
</evidence>
<name>A0A6J6F0U9_9ZZZZ</name>
<sequence>MPWHDPDPLRTTLDRLLTAVAPTDVPDGHPLPAVLDAALLAWLDKMAERFNDGHSFRSAPFFG</sequence>